<keyword evidence="4 6" id="KW-1133">Transmembrane helix</keyword>
<evidence type="ECO:0000256" key="3">
    <source>
        <dbReference type="ARBA" id="ARBA00022692"/>
    </source>
</evidence>
<name>A0A840FB61_9SPHN</name>
<keyword evidence="5 6" id="KW-0472">Membrane</keyword>
<evidence type="ECO:0000313" key="7">
    <source>
        <dbReference type="EMBL" id="MBB4153891.1"/>
    </source>
</evidence>
<feature type="transmembrane region" description="Helical" evidence="6">
    <location>
        <begin position="124"/>
        <end position="147"/>
    </location>
</feature>
<protein>
    <submittedName>
        <fullName evidence="7">O-antigen/teichoic acid export membrane protein</fullName>
    </submittedName>
</protein>
<comment type="caution">
    <text evidence="7">The sequence shown here is derived from an EMBL/GenBank/DDBJ whole genome shotgun (WGS) entry which is preliminary data.</text>
</comment>
<feature type="transmembrane region" description="Helical" evidence="6">
    <location>
        <begin position="81"/>
        <end position="104"/>
    </location>
</feature>
<evidence type="ECO:0000313" key="8">
    <source>
        <dbReference type="Proteomes" id="UP000529795"/>
    </source>
</evidence>
<dbReference type="EMBL" id="JACIEV010000004">
    <property type="protein sequence ID" value="MBB4153891.1"/>
    <property type="molecule type" value="Genomic_DNA"/>
</dbReference>
<dbReference type="AlphaFoldDB" id="A0A840FB61"/>
<feature type="transmembrane region" description="Helical" evidence="6">
    <location>
        <begin position="374"/>
        <end position="393"/>
    </location>
</feature>
<feature type="transmembrane region" description="Helical" evidence="6">
    <location>
        <begin position="399"/>
        <end position="418"/>
    </location>
</feature>
<feature type="transmembrane region" description="Helical" evidence="6">
    <location>
        <begin position="185"/>
        <end position="205"/>
    </location>
</feature>
<feature type="transmembrane region" description="Helical" evidence="6">
    <location>
        <begin position="154"/>
        <end position="179"/>
    </location>
</feature>
<dbReference type="PANTHER" id="PTHR30250:SF26">
    <property type="entry name" value="PSMA PROTEIN"/>
    <property type="match status" value="1"/>
</dbReference>
<feature type="transmembrane region" description="Helical" evidence="6">
    <location>
        <begin position="305"/>
        <end position="331"/>
    </location>
</feature>
<reference evidence="7 8" key="1">
    <citation type="submission" date="2020-08" db="EMBL/GenBank/DDBJ databases">
        <title>Genomic Encyclopedia of Type Strains, Phase IV (KMG-IV): sequencing the most valuable type-strain genomes for metagenomic binning, comparative biology and taxonomic classification.</title>
        <authorList>
            <person name="Goeker M."/>
        </authorList>
    </citation>
    <scope>NUCLEOTIDE SEQUENCE [LARGE SCALE GENOMIC DNA]</scope>
    <source>
        <strain evidence="7 8">YC6723</strain>
    </source>
</reference>
<feature type="transmembrane region" description="Helical" evidence="6">
    <location>
        <begin position="42"/>
        <end position="60"/>
    </location>
</feature>
<organism evidence="7 8">
    <name type="scientific">Sphingomonas jinjuensis</name>
    <dbReference type="NCBI Taxonomy" id="535907"/>
    <lineage>
        <taxon>Bacteria</taxon>
        <taxon>Pseudomonadati</taxon>
        <taxon>Pseudomonadota</taxon>
        <taxon>Alphaproteobacteria</taxon>
        <taxon>Sphingomonadales</taxon>
        <taxon>Sphingomonadaceae</taxon>
        <taxon>Sphingomonas</taxon>
    </lineage>
</organism>
<evidence type="ECO:0000256" key="1">
    <source>
        <dbReference type="ARBA" id="ARBA00004651"/>
    </source>
</evidence>
<keyword evidence="3 6" id="KW-0812">Transmembrane</keyword>
<evidence type="ECO:0000256" key="5">
    <source>
        <dbReference type="ARBA" id="ARBA00023136"/>
    </source>
</evidence>
<gene>
    <name evidence="7" type="ORF">GGQ80_001797</name>
</gene>
<dbReference type="InterPro" id="IPR050833">
    <property type="entry name" value="Poly_Biosynth_Transport"/>
</dbReference>
<keyword evidence="2" id="KW-1003">Cell membrane</keyword>
<keyword evidence="8" id="KW-1185">Reference proteome</keyword>
<feature type="transmembrane region" description="Helical" evidence="6">
    <location>
        <begin position="343"/>
        <end position="362"/>
    </location>
</feature>
<dbReference type="Proteomes" id="UP000529795">
    <property type="component" value="Unassembled WGS sequence"/>
</dbReference>
<dbReference type="GO" id="GO:0005886">
    <property type="term" value="C:plasma membrane"/>
    <property type="evidence" value="ECO:0007669"/>
    <property type="project" value="UniProtKB-SubCell"/>
</dbReference>
<evidence type="ECO:0000256" key="4">
    <source>
        <dbReference type="ARBA" id="ARBA00022989"/>
    </source>
</evidence>
<proteinExistence type="predicted"/>
<feature type="transmembrane region" description="Helical" evidence="6">
    <location>
        <begin position="226"/>
        <end position="244"/>
    </location>
</feature>
<dbReference type="RefSeq" id="WP_183983881.1">
    <property type="nucleotide sequence ID" value="NZ_JACIEV010000004.1"/>
</dbReference>
<dbReference type="PANTHER" id="PTHR30250">
    <property type="entry name" value="PST FAMILY PREDICTED COLANIC ACID TRANSPORTER"/>
    <property type="match status" value="1"/>
</dbReference>
<evidence type="ECO:0000256" key="2">
    <source>
        <dbReference type="ARBA" id="ARBA00022475"/>
    </source>
</evidence>
<feature type="transmembrane region" description="Helical" evidence="6">
    <location>
        <begin position="250"/>
        <end position="270"/>
    </location>
</feature>
<comment type="subcellular location">
    <subcellularLocation>
        <location evidence="1">Cell membrane</location>
        <topology evidence="1">Multi-pass membrane protein</topology>
    </subcellularLocation>
</comment>
<evidence type="ECO:0000256" key="6">
    <source>
        <dbReference type="SAM" id="Phobius"/>
    </source>
</evidence>
<sequence length="451" mass="46720">MRAARVSRGIAANIYDKLAVALVQLMLVPIMAAGWGLDTYGVWVLLATIPSFLAFSDLGFASAAGTQMTMAVARGNRDEAVAIMQSACAVIVPVSAAMLLLVLAGCWLVPDALLPTSAAVSPDAARVTLCLLATYGLIALQGSIVTAGFRCEGLFAVGVMWTGHTVLFENIALGAAVMAGATPPVAAAVLLAGRTLALVAQWLVLRRRVGWLTFGWTRVRRETVSALTGPALAVAALPVAQASFLQGTALALGAAAGAAAVPAFTATRTLSRIGLQMTQLVTHALMPEFTAAVAREDRPAQARMLVATLAAAGIVAVPFAVVLVVAGQPLVMLWTRGVIHPPQLLMVVMAATVVLGGLWNPLSNLILAMNRHAGFSYPFVVLALLTMPASYALSTWIGAAGAGLSIAVLDAAMCIVIARMGRRCFVSIGEARVAAGEMLARGRRLLARRPG</sequence>
<accession>A0A840FB61</accession>